<organism evidence="2 3">
    <name type="scientific">Hapsidospora chrysogenum (strain ATCC 11550 / CBS 779.69 / DSM 880 / IAM 14645 / JCM 23072 / IMI 49137)</name>
    <name type="common">Acremonium chrysogenum</name>
    <dbReference type="NCBI Taxonomy" id="857340"/>
    <lineage>
        <taxon>Eukaryota</taxon>
        <taxon>Fungi</taxon>
        <taxon>Dikarya</taxon>
        <taxon>Ascomycota</taxon>
        <taxon>Pezizomycotina</taxon>
        <taxon>Sordariomycetes</taxon>
        <taxon>Hypocreomycetidae</taxon>
        <taxon>Hypocreales</taxon>
        <taxon>Bionectriaceae</taxon>
        <taxon>Hapsidospora</taxon>
    </lineage>
</organism>
<dbReference type="Proteomes" id="UP000029964">
    <property type="component" value="Unassembled WGS sequence"/>
</dbReference>
<evidence type="ECO:0000313" key="3">
    <source>
        <dbReference type="Proteomes" id="UP000029964"/>
    </source>
</evidence>
<dbReference type="OrthoDB" id="5422628at2759"/>
<feature type="region of interest" description="Disordered" evidence="1">
    <location>
        <begin position="285"/>
        <end position="313"/>
    </location>
</feature>
<feature type="compositionally biased region" description="Basic and acidic residues" evidence="1">
    <location>
        <begin position="624"/>
        <end position="645"/>
    </location>
</feature>
<dbReference type="AlphaFoldDB" id="A0A086TAQ9"/>
<comment type="caution">
    <text evidence="2">The sequence shown here is derived from an EMBL/GenBank/DDBJ whole genome shotgun (WGS) entry which is preliminary data.</text>
</comment>
<dbReference type="STRING" id="857340.A0A086TAQ9"/>
<feature type="compositionally biased region" description="Basic and acidic residues" evidence="1">
    <location>
        <begin position="993"/>
        <end position="1016"/>
    </location>
</feature>
<feature type="region of interest" description="Disordered" evidence="1">
    <location>
        <begin position="884"/>
        <end position="909"/>
    </location>
</feature>
<accession>A0A086TAQ9</accession>
<reference evidence="3" key="1">
    <citation type="journal article" date="2014" name="Genome Announc.">
        <title>Genome sequence and annotation of Acremonium chrysogenum, producer of the beta-lactam antibiotic cephalosporin C.</title>
        <authorList>
            <person name="Terfehr D."/>
            <person name="Dahlmann T.A."/>
            <person name="Specht T."/>
            <person name="Zadra I."/>
            <person name="Kuernsteiner H."/>
            <person name="Kueck U."/>
        </authorList>
    </citation>
    <scope>NUCLEOTIDE SEQUENCE [LARGE SCALE GENOMIC DNA]</scope>
    <source>
        <strain evidence="3">ATCC 11550 / CBS 779.69 / DSM 880 / IAM 14645 / JCM 23072 / IMI 49137</strain>
    </source>
</reference>
<evidence type="ECO:0000256" key="1">
    <source>
        <dbReference type="SAM" id="MobiDB-lite"/>
    </source>
</evidence>
<protein>
    <submittedName>
        <fullName evidence="2">Uncharacterized protein</fullName>
    </submittedName>
</protein>
<dbReference type="HOGENOM" id="CLU_289011_0_0_1"/>
<feature type="region of interest" description="Disordered" evidence="1">
    <location>
        <begin position="605"/>
        <end position="686"/>
    </location>
</feature>
<gene>
    <name evidence="2" type="ORF">ACRE_026980</name>
</gene>
<feature type="compositionally biased region" description="Basic and acidic residues" evidence="1">
    <location>
        <begin position="673"/>
        <end position="686"/>
    </location>
</feature>
<feature type="compositionally biased region" description="Basic and acidic residues" evidence="1">
    <location>
        <begin position="973"/>
        <end position="987"/>
    </location>
</feature>
<name>A0A086TAQ9_HAPC1</name>
<feature type="region of interest" description="Disordered" evidence="1">
    <location>
        <begin position="950"/>
        <end position="1062"/>
    </location>
</feature>
<feature type="region of interest" description="Disordered" evidence="1">
    <location>
        <begin position="114"/>
        <end position="153"/>
    </location>
</feature>
<dbReference type="EMBL" id="JPKY01000019">
    <property type="protein sequence ID" value="KFH46441.1"/>
    <property type="molecule type" value="Genomic_DNA"/>
</dbReference>
<proteinExistence type="predicted"/>
<keyword evidence="3" id="KW-1185">Reference proteome</keyword>
<sequence length="1062" mass="121090">MASNDHRSKTTKNVDKPTSWTCDYGCAVFLRCFPSRRKTPPKVTVDGGHRHDCPYARMAKKERSRPPGETARNFRSLKWLGARRIELGSDEKPDIESWDLEKLHRYTMFDAEVLLDPSGPKEPTDDESLPDSDASTTVMTRRPGTGDRELGPREYNQNSLRDWLKAAGFAKPDDLRIHSYKGYGVEAPKIQLIRAKNFLADEGPDRTCDWELKFARLAEYLSHLKKEYKGEDWGYDLREAIGMLRTHWLVEKHDIEGTRKGAGVDELNVHFDRGAIPRVSKRLPPVPGSKITALEGGYRPPRPDRNDRPRLSAEDYGPGVVYTPFRLREAPAPDNRDPMAYTKASVWYRETERTCAEWARDNRLWHHADRDGPMMPLPSGANWHGPVVESLLDIGMRSTYDTLQSFRHLGQKLRRCLDRSAGRWGGSREVLAETLLNIDAGLAGLDSKAPGLSLPASDSHKGMVSPQEVDWLRYLCEPVPSVPKEKNVELGPLDRIVHDTVIRLLQDPQPSATFSSLRPELLSTLVKELNHWVDSSHKRAPSRMRRHHFSSDEAWEACKKLEAMGILRTDVERWGPTYHDDDLEPAYHDGRWVGVPIPEHFSEEAIRWTDPENVHGQNTAGAVNREECEKKGGAKDENKGKEKGNGGDSSMSEASQKKPVHHERQMPSKSHLRSWDQVRSEPWPSDDRERTLAFYRSLGWRFGHALRCMEDLHKANLRELDEKPSLSETHYEALRETLDAWDKEYSEALARRKWFDDRNGKAGGRRSLGMPRIMPTFEDVVGIAEPERAEMVAKGEPNAAAEMVRAGIIREAYEGKTLLWPRIPGFDEDDVEEKDKITLIRGWRRESFWAFGHPSVRPKAKQFFNINRWPVHLQIPGRQAEIRMSGPEGEYGSDPDSDTETADDEGSDEEFVESFAELVDKRVETIPSDKFWEGNTPRQQRAFINRMKKRFMQPKQPTWGDRITSLLGMKRKRSDDDDLSVHDKKLELPSPEHVLKLVEKEPDSKDSPERKQDPEGGHTSSTPGKGALEDSLSWLGPDDQGPWEMDSVLESGRPAKKMKLGM</sequence>
<feature type="compositionally biased region" description="Basic and acidic residues" evidence="1">
    <location>
        <begin position="301"/>
        <end position="313"/>
    </location>
</feature>
<feature type="compositionally biased region" description="Acidic residues" evidence="1">
    <location>
        <begin position="891"/>
        <end position="909"/>
    </location>
</feature>
<evidence type="ECO:0000313" key="2">
    <source>
        <dbReference type="EMBL" id="KFH46441.1"/>
    </source>
</evidence>